<keyword evidence="3" id="KW-1185">Reference proteome</keyword>
<evidence type="ECO:0000256" key="1">
    <source>
        <dbReference type="SAM" id="Phobius"/>
    </source>
</evidence>
<sequence length="210" mass="24358">MINWVYVVILGLAVGFLSAMFDWPFVVSISIILVFALCSIGYMFYIAYGSTNFAKIRKYIEKHRKDPVMNYIHTLEVGTKEQEIEAMEKIIAHYKQPVIKNTYEMNRAIRLDDFERAQYYADQLMDNQNGPYGKALIAAVAGNREESNSYSLKSEWMKYGIEAQLALAERNLEAFDHFARQSVEAAKGLQRYSLYYSFKKAKLEYDLESK</sequence>
<evidence type="ECO:0000313" key="2">
    <source>
        <dbReference type="EMBL" id="MBD8034048.1"/>
    </source>
</evidence>
<protein>
    <submittedName>
        <fullName evidence="2">Uncharacterized protein</fullName>
    </submittedName>
</protein>
<accession>A0ABR8XQ34</accession>
<comment type="caution">
    <text evidence="2">The sequence shown here is derived from an EMBL/GenBank/DDBJ whole genome shotgun (WGS) entry which is preliminary data.</text>
</comment>
<reference evidence="2 3" key="1">
    <citation type="submission" date="2020-08" db="EMBL/GenBank/DDBJ databases">
        <title>A Genomic Blueprint of the Chicken Gut Microbiome.</title>
        <authorList>
            <person name="Gilroy R."/>
            <person name="Ravi A."/>
            <person name="Getino M."/>
            <person name="Pursley I."/>
            <person name="Horton D.L."/>
            <person name="Alikhan N.-F."/>
            <person name="Baker D."/>
            <person name="Gharbi K."/>
            <person name="Hall N."/>
            <person name="Watson M."/>
            <person name="Adriaenssens E.M."/>
            <person name="Foster-Nyarko E."/>
            <person name="Jarju S."/>
            <person name="Secka A."/>
            <person name="Antonio M."/>
            <person name="Oren A."/>
            <person name="Chaudhuri R."/>
            <person name="La Ragione R.M."/>
            <person name="Hildebrand F."/>
            <person name="Pallen M.J."/>
        </authorList>
    </citation>
    <scope>NUCLEOTIDE SEQUENCE [LARGE SCALE GENOMIC DNA]</scope>
    <source>
        <strain evidence="2 3">Sa1YVA6</strain>
    </source>
</reference>
<evidence type="ECO:0000313" key="3">
    <source>
        <dbReference type="Proteomes" id="UP000600565"/>
    </source>
</evidence>
<dbReference type="Proteomes" id="UP000600565">
    <property type="component" value="Unassembled WGS sequence"/>
</dbReference>
<keyword evidence="1" id="KW-1133">Transmembrane helix</keyword>
<feature type="transmembrane region" description="Helical" evidence="1">
    <location>
        <begin position="27"/>
        <end position="48"/>
    </location>
</feature>
<dbReference type="EMBL" id="JACSPW010000012">
    <property type="protein sequence ID" value="MBD8034048.1"/>
    <property type="molecule type" value="Genomic_DNA"/>
</dbReference>
<dbReference type="RefSeq" id="WP_191704550.1">
    <property type="nucleotide sequence ID" value="NZ_JACSPW010000012.1"/>
</dbReference>
<keyword evidence="1" id="KW-0472">Membrane</keyword>
<gene>
    <name evidence="2" type="ORF">H9632_13335</name>
</gene>
<proteinExistence type="predicted"/>
<keyword evidence="1" id="KW-0812">Transmembrane</keyword>
<feature type="transmembrane region" description="Helical" evidence="1">
    <location>
        <begin position="5"/>
        <end position="21"/>
    </location>
</feature>
<name>A0ABR8XQ34_9BACL</name>
<organism evidence="2 3">
    <name type="scientific">Solibacillus merdavium</name>
    <dbReference type="NCBI Taxonomy" id="2762218"/>
    <lineage>
        <taxon>Bacteria</taxon>
        <taxon>Bacillati</taxon>
        <taxon>Bacillota</taxon>
        <taxon>Bacilli</taxon>
        <taxon>Bacillales</taxon>
        <taxon>Caryophanaceae</taxon>
        <taxon>Solibacillus</taxon>
    </lineage>
</organism>